<dbReference type="HOGENOM" id="CLU_034831_0_0_7"/>
<gene>
    <name evidence="2" type="ORF">HPSH169_02510</name>
</gene>
<dbReference type="Pfam" id="PF02521">
    <property type="entry name" value="HP_OMP_2"/>
    <property type="match status" value="1"/>
</dbReference>
<reference evidence="2 3" key="1">
    <citation type="submission" date="2012-04" db="EMBL/GenBank/DDBJ databases">
        <authorList>
            <person name="Kersulyte D."/>
            <person name="Cabrera L."/>
            <person name="Pacheco R."/>
            <person name="Herrera P."/>
            <person name="Rodriguez C."/>
            <person name="Gilman R.H."/>
            <person name="Berg D.E."/>
        </authorList>
    </citation>
    <scope>NUCLEOTIDE SEQUENCE [LARGE SCALE GENOMIC DNA]</scope>
    <source>
        <strain evidence="2 3">Shi169</strain>
    </source>
</reference>
<accession>A0A0E0WCX6</accession>
<dbReference type="KEGG" id="hhq:HPSH169_02510"/>
<dbReference type="AlphaFoldDB" id="A0A0E0WCX6"/>
<sequence>MKLKKRKVVATLLKRFTLPLLFTTGSLGAVTYEVHGDFINFSKVGFNHSPINPVKGIYPTETFVNLTGKLEGSVHLGRGWTVNLGGVLGGQVYDSTRYDRWAKDFTPPSYWDKTSCGTDSMSLCMNATKMWQQQGPGGVINPRGIGWEYMGEWNGLFPNYYPANAYLPGHSRRYEVYKANLTYDSDRVHMVMGRFDVTEQEQMDWVYQLFQGFYGTFKLTNKMKFLLFSSWGRGIADGQWLFPIYREKPWGIHKAGIIYRPTKNLMIHPYVYLIPEVETDPGVKIEYDTNPEFNGRGIRNRTAFYALYSYRWNNAEYGRYAPARYNTWDPFLDNGKWRGLQGPGGATLFLRHHIDINNYFVVGGAYLNIGNPNMNLGTWGNIIAVDGIEQWVGSIYSLGFAGIDNITDADAFTEYVKGGGKHGKFSWSLYQRFTTAPRALEYGIGMYLDYQFSKHVKAGLKLVWLEFQIRAGYNPGTGFLGPNGQPLNLNNGLFESSAFAQGPQDIGGIKKSITQDRSHLMTHISYSF</sequence>
<keyword evidence="1" id="KW-0732">Signal</keyword>
<evidence type="ECO:0000313" key="3">
    <source>
        <dbReference type="Proteomes" id="UP000005007"/>
    </source>
</evidence>
<evidence type="ECO:0000256" key="1">
    <source>
        <dbReference type="SAM" id="SignalP"/>
    </source>
</evidence>
<protein>
    <submittedName>
        <fullName evidence="2">Outer membrane protein HofC</fullName>
    </submittedName>
</protein>
<feature type="signal peptide" evidence="1">
    <location>
        <begin position="1"/>
        <end position="29"/>
    </location>
</feature>
<dbReference type="Proteomes" id="UP000005007">
    <property type="component" value="Chromosome"/>
</dbReference>
<feature type="chain" id="PRO_5002375440" evidence="1">
    <location>
        <begin position="30"/>
        <end position="528"/>
    </location>
</feature>
<dbReference type="PATRIC" id="fig|1163741.3.peg.505"/>
<dbReference type="EMBL" id="CP003473">
    <property type="protein sequence ID" value="AFH99200.1"/>
    <property type="molecule type" value="Genomic_DNA"/>
</dbReference>
<dbReference type="InterPro" id="IPR003678">
    <property type="entry name" value="Put_OMP"/>
</dbReference>
<dbReference type="RefSeq" id="WP_000768681.1">
    <property type="nucleotide sequence ID" value="NC_017740.1"/>
</dbReference>
<name>A0A0E0WCX6_HELPX</name>
<proteinExistence type="predicted"/>
<organism evidence="2 3">
    <name type="scientific">Helicobacter pylori Shi169</name>
    <dbReference type="NCBI Taxonomy" id="1163741"/>
    <lineage>
        <taxon>Bacteria</taxon>
        <taxon>Pseudomonadati</taxon>
        <taxon>Campylobacterota</taxon>
        <taxon>Epsilonproteobacteria</taxon>
        <taxon>Campylobacterales</taxon>
        <taxon>Helicobacteraceae</taxon>
        <taxon>Helicobacter</taxon>
    </lineage>
</organism>
<evidence type="ECO:0000313" key="2">
    <source>
        <dbReference type="EMBL" id="AFH99200.1"/>
    </source>
</evidence>